<dbReference type="PANTHER" id="PTHR43581">
    <property type="entry name" value="ATP/GTP PHOSPHATASE"/>
    <property type="match status" value="1"/>
</dbReference>
<dbReference type="OrthoDB" id="5514204at2"/>
<dbReference type="SUPFAM" id="SSF52540">
    <property type="entry name" value="P-loop containing nucleoside triphosphate hydrolases"/>
    <property type="match status" value="1"/>
</dbReference>
<dbReference type="GO" id="GO:0016887">
    <property type="term" value="F:ATP hydrolysis activity"/>
    <property type="evidence" value="ECO:0007669"/>
    <property type="project" value="InterPro"/>
</dbReference>
<organism evidence="3 4">
    <name type="scientific">Cystobacter ferrugineus</name>
    <dbReference type="NCBI Taxonomy" id="83449"/>
    <lineage>
        <taxon>Bacteria</taxon>
        <taxon>Pseudomonadati</taxon>
        <taxon>Myxococcota</taxon>
        <taxon>Myxococcia</taxon>
        <taxon>Myxococcales</taxon>
        <taxon>Cystobacterineae</taxon>
        <taxon>Archangiaceae</taxon>
        <taxon>Cystobacter</taxon>
    </lineage>
</organism>
<dbReference type="PANTHER" id="PTHR43581:SF4">
    <property type="entry name" value="ATP_GTP PHOSPHATASE"/>
    <property type="match status" value="1"/>
</dbReference>
<reference evidence="4" key="1">
    <citation type="submission" date="2016-11" db="EMBL/GenBank/DDBJ databases">
        <authorList>
            <person name="Shukria A."/>
            <person name="Stevens D.C."/>
        </authorList>
    </citation>
    <scope>NUCLEOTIDE SEQUENCE [LARGE SCALE GENOMIC DNA]</scope>
    <source>
        <strain evidence="4">Cbfe23</strain>
    </source>
</reference>
<dbReference type="Pfam" id="PF13175">
    <property type="entry name" value="AAA_15"/>
    <property type="match status" value="1"/>
</dbReference>
<accession>A0A1L9B6H3</accession>
<dbReference type="InterPro" id="IPR003959">
    <property type="entry name" value="ATPase_AAA_core"/>
</dbReference>
<gene>
    <name evidence="3" type="ORF">BON30_27130</name>
</gene>
<dbReference type="Pfam" id="PF13304">
    <property type="entry name" value="AAA_21"/>
    <property type="match status" value="1"/>
</dbReference>
<feature type="domain" description="ATPase AAA-type core" evidence="2">
    <location>
        <begin position="301"/>
        <end position="376"/>
    </location>
</feature>
<dbReference type="Gene3D" id="3.40.50.300">
    <property type="entry name" value="P-loop containing nucleotide triphosphate hydrolases"/>
    <property type="match status" value="2"/>
</dbReference>
<dbReference type="InterPro" id="IPR014555">
    <property type="entry name" value="RecF-like"/>
</dbReference>
<evidence type="ECO:0008006" key="5">
    <source>
        <dbReference type="Google" id="ProtNLM"/>
    </source>
</evidence>
<dbReference type="PIRSF" id="PIRSF029347">
    <property type="entry name" value="RecF"/>
    <property type="match status" value="1"/>
</dbReference>
<dbReference type="CDD" id="cd00267">
    <property type="entry name" value="ABC_ATPase"/>
    <property type="match status" value="1"/>
</dbReference>
<dbReference type="InterPro" id="IPR041685">
    <property type="entry name" value="AAA_GajA/Old/RecF-like"/>
</dbReference>
<evidence type="ECO:0000259" key="2">
    <source>
        <dbReference type="Pfam" id="PF13304"/>
    </source>
</evidence>
<dbReference type="EMBL" id="MPIN01000007">
    <property type="protein sequence ID" value="OJH37847.1"/>
    <property type="molecule type" value="Genomic_DNA"/>
</dbReference>
<dbReference type="InterPro" id="IPR027417">
    <property type="entry name" value="P-loop_NTPase"/>
</dbReference>
<name>A0A1L9B6H3_9BACT</name>
<dbReference type="AlphaFoldDB" id="A0A1L9B6H3"/>
<feature type="domain" description="Endonuclease GajA/Old nuclease/RecF-like AAA" evidence="1">
    <location>
        <begin position="1"/>
        <end position="49"/>
    </location>
</feature>
<protein>
    <recommendedName>
        <fullName evidence="5">AAA+ ATPase domain-containing protein</fullName>
    </recommendedName>
</protein>
<dbReference type="InterPro" id="IPR051396">
    <property type="entry name" value="Bact_Antivir_Def_Nuclease"/>
</dbReference>
<dbReference type="STRING" id="83449.BON30_27130"/>
<dbReference type="Proteomes" id="UP000182229">
    <property type="component" value="Unassembled WGS sequence"/>
</dbReference>
<proteinExistence type="predicted"/>
<evidence type="ECO:0000259" key="1">
    <source>
        <dbReference type="Pfam" id="PF13175"/>
    </source>
</evidence>
<keyword evidence="4" id="KW-1185">Reference proteome</keyword>
<reference evidence="3 4" key="2">
    <citation type="submission" date="2016-12" db="EMBL/GenBank/DDBJ databases">
        <title>Draft Genome Sequence of Cystobacter ferrugineus Strain Cbfe23.</title>
        <authorList>
            <person name="Akbar S."/>
            <person name="Dowd S.E."/>
            <person name="Stevens D.C."/>
        </authorList>
    </citation>
    <scope>NUCLEOTIDE SEQUENCE [LARGE SCALE GENOMIC DNA]</scope>
    <source>
        <strain evidence="3 4">Cbfe23</strain>
    </source>
</reference>
<comment type="caution">
    <text evidence="3">The sequence shown here is derived from an EMBL/GenBank/DDBJ whole genome shotgun (WGS) entry which is preliminary data.</text>
</comment>
<dbReference type="GO" id="GO:0005524">
    <property type="term" value="F:ATP binding"/>
    <property type="evidence" value="ECO:0007669"/>
    <property type="project" value="InterPro"/>
</dbReference>
<dbReference type="RefSeq" id="WP_071901317.1">
    <property type="nucleotide sequence ID" value="NZ_MPIN01000007.1"/>
</dbReference>
<evidence type="ECO:0000313" key="3">
    <source>
        <dbReference type="EMBL" id="OJH37847.1"/>
    </source>
</evidence>
<evidence type="ECO:0000313" key="4">
    <source>
        <dbReference type="Proteomes" id="UP000182229"/>
    </source>
</evidence>
<sequence length="435" mass="48491">MSITELRIEGLRTLEKIRLKLDGLTVLIGDNGTGKSSIIEACELLHRAANERFLDELYSVHGGLTSLLRQGAPRLTLGVTIKPDPGEYPNQVTDDWAQFELVEYDIHLTPEGGAFSSLEETVRVYPRSGSYVSKLWFRAKQPRKTAAPILLIHRKGTRYTTFDSPQDAGELGIASNALTPTQVNLQVSGDFSYTALQIIASHLKNIRVHIPFEVIPAWAARALDRKSALRGSIPFAPAKHLEKLGINLANSFHALKNNFGREEWNQTLEYVRLGLGNHIEDVTTWADPGGGNVGLSLKLKNLDQQIPSSQLSDGMLSYLAFVALFRLHDGVPSLIALDEPDLHLHPRLLMRVLDMFESMARRFPVLVSTHSDRLLDGLSEPARSVVLCELDERQATHLLRPNPRLLAKWLERYRGLGDIRGEGHEASVFTREDPA</sequence>